<dbReference type="PANTHER" id="PTHR17695">
    <property type="entry name" value="SMALL SUBUNIT PROCESSOME COMPONENT 20 HOMOLOG"/>
    <property type="match status" value="1"/>
</dbReference>
<dbReference type="Pfam" id="PF07539">
    <property type="entry name" value="UTP20_N"/>
    <property type="match status" value="1"/>
</dbReference>
<feature type="compositionally biased region" description="Basic and acidic residues" evidence="2">
    <location>
        <begin position="2396"/>
        <end position="2405"/>
    </location>
</feature>
<accession>A0ABD3PIX5</accession>
<evidence type="ECO:0000259" key="3">
    <source>
        <dbReference type="Pfam" id="PF07539"/>
    </source>
</evidence>
<dbReference type="InterPro" id="IPR052575">
    <property type="entry name" value="SSU_processome_comp_20"/>
</dbReference>
<evidence type="ECO:0000256" key="1">
    <source>
        <dbReference type="PROSITE-ProRule" id="PRU00103"/>
    </source>
</evidence>
<dbReference type="PANTHER" id="PTHR17695:SF11">
    <property type="entry name" value="SMALL SUBUNIT PROCESSOME COMPONENT 20 HOMOLOG"/>
    <property type="match status" value="1"/>
</dbReference>
<feature type="repeat" description="HEAT" evidence="1">
    <location>
        <begin position="2706"/>
        <end position="2744"/>
    </location>
</feature>
<dbReference type="InterPro" id="IPR046523">
    <property type="entry name" value="UTP20_dom"/>
</dbReference>
<dbReference type="InterPro" id="IPR011430">
    <property type="entry name" value="UTP20_N"/>
</dbReference>
<evidence type="ECO:0000259" key="4">
    <source>
        <dbReference type="Pfam" id="PF20416"/>
    </source>
</evidence>
<dbReference type="Gene3D" id="1.25.10.10">
    <property type="entry name" value="Leucine-rich Repeat Variant"/>
    <property type="match status" value="2"/>
</dbReference>
<dbReference type="Pfam" id="PF23099">
    <property type="entry name" value="UTP20_C"/>
    <property type="match status" value="1"/>
</dbReference>
<feature type="compositionally biased region" description="Basic residues" evidence="2">
    <location>
        <begin position="65"/>
        <end position="74"/>
    </location>
</feature>
<evidence type="ECO:0000313" key="6">
    <source>
        <dbReference type="EMBL" id="KAL3787978.1"/>
    </source>
</evidence>
<dbReference type="EMBL" id="JABMIG020000165">
    <property type="protein sequence ID" value="KAL3787978.1"/>
    <property type="molecule type" value="Genomic_DNA"/>
</dbReference>
<feature type="region of interest" description="Disordered" evidence="2">
    <location>
        <begin position="1"/>
        <end position="83"/>
    </location>
</feature>
<feature type="domain" description="U3 small nucleolar RNA-associated protein 20 C-terminal" evidence="5">
    <location>
        <begin position="2880"/>
        <end position="3097"/>
    </location>
</feature>
<reference evidence="6 7" key="1">
    <citation type="journal article" date="2020" name="G3 (Bethesda)">
        <title>Improved Reference Genome for Cyclotella cryptica CCMP332, a Model for Cell Wall Morphogenesis, Salinity Adaptation, and Lipid Production in Diatoms (Bacillariophyta).</title>
        <authorList>
            <person name="Roberts W.R."/>
            <person name="Downey K.M."/>
            <person name="Ruck E.C."/>
            <person name="Traller J.C."/>
            <person name="Alverson A.J."/>
        </authorList>
    </citation>
    <scope>NUCLEOTIDE SEQUENCE [LARGE SCALE GENOMIC DNA]</scope>
    <source>
        <strain evidence="6 7">CCMP332</strain>
    </source>
</reference>
<evidence type="ECO:0000313" key="7">
    <source>
        <dbReference type="Proteomes" id="UP001516023"/>
    </source>
</evidence>
<feature type="region of interest" description="Disordered" evidence="2">
    <location>
        <begin position="2347"/>
        <end position="2416"/>
    </location>
</feature>
<feature type="compositionally biased region" description="Polar residues" evidence="2">
    <location>
        <begin position="39"/>
        <end position="48"/>
    </location>
</feature>
<protein>
    <submittedName>
        <fullName evidence="6">Uncharacterized protein</fullName>
    </submittedName>
</protein>
<name>A0ABD3PIX5_9STRA</name>
<feature type="compositionally biased region" description="Basic and acidic residues" evidence="2">
    <location>
        <begin position="49"/>
        <end position="58"/>
    </location>
</feature>
<dbReference type="Pfam" id="PF20416">
    <property type="entry name" value="UTP20"/>
    <property type="match status" value="1"/>
</dbReference>
<feature type="compositionally biased region" description="Acidic residues" evidence="2">
    <location>
        <begin position="2347"/>
        <end position="2357"/>
    </location>
</feature>
<dbReference type="InterPro" id="IPR016024">
    <property type="entry name" value="ARM-type_fold"/>
</dbReference>
<sequence>MEQTKSFNNRGGKNRLRFTSSKSRAKRASADIYRANIGNHLSSASSTAVREKRVHDGSSGDGGGSKRRKSKKLKPGTEEDATVRFFDRDNDAEGFGIGRTAVIVKAAPHQDDKCTSNPRERDEVRDGFHEEHEEKEAAKLLLTGGTEFLTEIELSAQRNGSQLFQRLVWELRPLCRSFAELLHHKKTIIDLLCANLLSDEIGTSGFIANVSTNDVLHLLGVLARELRSEMYPFLQTKILPRIIDDMLNPPQVTGAGESSERQHQRTPMDVAHIEAAFRCISYLFKYNSEQLVNSQDPSVTEDVKGKQQQSKRGDADILRQYYGRTICHKRDIVRKLACEAFAPLLRKCTEKGLQRHLMRTVKALATSSANAQTSDDNSNHDKDGSNTNMTNNMKRALNDAIDGVSSLFFEVARGAKKVHSKTGHLVIRSLMDCLVGYSSNCAQKSNDTKIIFMETYKADVVYEVASQFLYKLRGHIVRGTPIEEIIIDSSLERVFDEIHQALDTAVSLLKEADLSSGIQASVVGHIVDMIAEMVRFQEGRLIRGTDSKHTESDRIINSLQTLLSTDVYTRAGKKLETQILQYLSAAWKVNPSHPSFSLRLGKFFPRIVSPNSNDKDKLRPAIFLARKMLPYLPQKVASESLVPSLLSAAALCIGKEETVPDGSLVLLHTISTATWPAHESQECDVDADDVAADSFFSVASALQLPVIPSKVRHSLIDLCLSDDLKESTSKSSPSGMERLARIGYAVRCLPFLVCLECSGDDSDADVDETGSTTHDKLTKLLKWFVSIVKHLDTGVKNQSYGIDESVHVVQALVIESFSKVAIECHNRDQSSTIQAALLKTATKVKSSANSLLSMHPKSCWAIKGVAALTTSLTVIEPGSVLNERSNETFELLMPNLSETDHFLRLYTLQILDSYPKRPFVTDHADLDLTDDLEEEPSYDTGDAYEGNETTMRSELAGQCDVISLLKTIEATPIAFANERKLTSHIGRVEVYAATGKLPALYAESAVSHMLGLLHVKFSPIWPAAVRVIVALTTSQEGSTWPCVYSALQKSMEKPAPDFASSILERNSLSPKLEQYDLVHTKTLVNHHNHCVAWERSNGTYDMFESQDRAEGQVVPRYARADDLSFFENLWSIMTSAQHLTTTKSKMVVPLFFEFMAYQYYVFHSDDPDIFEINLPDIVDSRCTWSHHELGRKSVQTKFECFLKMFAAVKGPQQLFKHHQLLRMFIGFLSNADTKVANLAFLCVQTYKPSYLVPYIDFVKQMLKKDELRDALAKFDLSVNSDSVDPEHRLSLIPIVTRILFGRLASRGSGSKSSRDSPAARRAAILSFFSRMGNLQGELTYFVYMMVRAFIPPGNMSHQVDHQNINLVKSIESLNSITSRDVIRVPIPKQVGFLNLLSDVISQIGFGVDHVVPVYMNLLLAMCEEAQDALVASAEHNTSKTYVFHDEESSTHNNENSQVGRIRTLTFLRMGELLTKFASSVDFSVYGNRFWKATSCSLLALPNTVINAENPPSLLRLIESISADSKLLTMLNQSKDVIPAVAKCIAGTTRLKVMNCVLRIIGNLLAGGGTAAKNTQRIDREGIGQSLILEHIHLLIAQFNERYTSKIAKCDNGDNINDYSDKGHTLKSTEGLQLDILCRVSELLLADSSTVDEHIKTMDNLCGLLVPSLKFDTHPNQLHLLRTVANFIPRVSAESAKSHYHALSKKLNPPFFLCRQLLGPNKSGAGISSNEMRQIITTALCAIGCRSPNLQKVTEATRDLNAFSTSHVDEYDFKRMLPVLNSLGAPSTTKGSWLDLSALKDGNSGDPRALLPLLYSCLHMLYSPDAVVGRASNKALKSLITICSEQVKDESHQPKTSDLSHNPWVQFVEKTVVPCLKTGLMTKIDDSRRYFVLLISHVARSFSGYKSPHLYGDLSALIRDDDQDLDFFLNVTHLQLHRRVKALQRLRKMISTTDVIPHFSQQSYGNVLLPLAIHPVYEYKSKSEDIFVVEAIATAGAISSHLTWGKYHGALQSVLNSLARHPEKERYLVSLLCTMIDAFHFSVEADSNGLVGVLPTKIEGNGVWRSLKNRIIPKVETFLVKEKTDSSGTKTKSIRASVVLALVKLFQKLPNHTFEEKLPQLIKVISSALRNRDSNERDIARGTMAKIASSLDMKYLPLILSDLSVSLSFGYQLHVRAATLHSILVAISGVYQPQTVNSIDEALSASFDRCVPAMLDLIQQDIFGISSEMKEVEHVEKRMIKEAMGSKSQDSLEIISRLIIFKPSMATNVENRNKSAAHVLVSPFIERLMDSEVSPPIIRKVKECLSRIAFGLSNNPSANIHEILPFIYATISPFVLGEERKSSDLDLELENSDDEVETPLEISKSDGTRGDKGREKKTKGTVVRVSSWAPSTLGSEENQRSALDSKRHQHRDLHKVRDGITAPKLTGSLRQNPIKNSPARSLNNPAHASALIFGLTMLNSCLKRSKLDVSDEIICSMADPYLHLLLEYVRCSQDNNGVVLSLRCLGSLLQINLPSVSAIAKELSPMILGHLTKWGAASNTQTDIVQGCFKTLTLLFLHPKVSSPEHSKSTDASCNLPLTSHQMQALISLLHSAVMESEHHNATFGLVKAICSVKYISYELYDLMEIILKLSVQSQKPSVRLQSSQIFLQYLLDYPMGTQRLDNHLRQIVLNLKYEYEEGRLSAIDLLSSVIQKLPVPVLENHSQLFFLPLVLQLANDDSKKCKEAVTKAISILLTRMSTDILESFFSYVNRWYQSSGEDAFCMRQAASQLFGIFIESRPDYIKRGPTSTAIISAVTNAVQSYIPFGDDSGWELLYYNLVCIEKLNKEMWSTIFTNIEIGSSLVKLMAYPHPWIMQVSLRIINNHLSSIDPNHLLEQGADSYIVKTPNCLYNITRNLCRQLDVDDTHYVETLSTLAIKSVTWVFEAMNHHPQLFYTNTTGSDHEEESEQLKSPCRWIMTRLANIAKPKFGDKRRESIFKCFATLCASCGPELLTPYLRLMIDSLDRAIREETNNLKSDEQQVTHPLIALPKDVLNLLEDVCGTEKFLEAYSDVNKKVRQKRDQRKQDIAAEAIHDPASAAKRKIKKQLQEKERKKRRVNDMKAMRGAFKKKPS</sequence>
<evidence type="ECO:0000259" key="5">
    <source>
        <dbReference type="Pfam" id="PF23099"/>
    </source>
</evidence>
<dbReference type="Proteomes" id="UP001516023">
    <property type="component" value="Unassembled WGS sequence"/>
</dbReference>
<keyword evidence="7" id="KW-1185">Reference proteome</keyword>
<proteinExistence type="predicted"/>
<comment type="caution">
    <text evidence="6">The sequence shown here is derived from an EMBL/GenBank/DDBJ whole genome shotgun (WGS) entry which is preliminary data.</text>
</comment>
<gene>
    <name evidence="6" type="ORF">HJC23_002903</name>
</gene>
<feature type="compositionally biased region" description="Polar residues" evidence="2">
    <location>
        <begin position="1"/>
        <end position="11"/>
    </location>
</feature>
<dbReference type="InterPro" id="IPR011989">
    <property type="entry name" value="ARM-like"/>
</dbReference>
<dbReference type="InterPro" id="IPR021133">
    <property type="entry name" value="HEAT_type_2"/>
</dbReference>
<dbReference type="InterPro" id="IPR057525">
    <property type="entry name" value="UTP20_C"/>
</dbReference>
<feature type="compositionally biased region" description="Basic and acidic residues" evidence="2">
    <location>
        <begin position="3085"/>
        <end position="3101"/>
    </location>
</feature>
<feature type="region of interest" description="Disordered" evidence="2">
    <location>
        <begin position="3067"/>
        <end position="3111"/>
    </location>
</feature>
<feature type="domain" description="U3 small nucleolar RNA-associated protein 20 N-terminal" evidence="3">
    <location>
        <begin position="1195"/>
        <end position="1882"/>
    </location>
</feature>
<dbReference type="SUPFAM" id="SSF48371">
    <property type="entry name" value="ARM repeat"/>
    <property type="match status" value="2"/>
</dbReference>
<organism evidence="6 7">
    <name type="scientific">Cyclotella cryptica</name>
    <dbReference type="NCBI Taxonomy" id="29204"/>
    <lineage>
        <taxon>Eukaryota</taxon>
        <taxon>Sar</taxon>
        <taxon>Stramenopiles</taxon>
        <taxon>Ochrophyta</taxon>
        <taxon>Bacillariophyta</taxon>
        <taxon>Coscinodiscophyceae</taxon>
        <taxon>Thalassiosirophycidae</taxon>
        <taxon>Stephanodiscales</taxon>
        <taxon>Stephanodiscaceae</taxon>
        <taxon>Cyclotella</taxon>
    </lineage>
</organism>
<feature type="compositionally biased region" description="Basic and acidic residues" evidence="2">
    <location>
        <begin position="2362"/>
        <end position="2373"/>
    </location>
</feature>
<feature type="domain" description="U3 small nucleolar RNA-associated protein 20" evidence="4">
    <location>
        <begin position="2087"/>
        <end position="2330"/>
    </location>
</feature>
<feature type="region of interest" description="Disordered" evidence="2">
    <location>
        <begin position="368"/>
        <end position="391"/>
    </location>
</feature>
<evidence type="ECO:0000256" key="2">
    <source>
        <dbReference type="SAM" id="MobiDB-lite"/>
    </source>
</evidence>
<dbReference type="PROSITE" id="PS50077">
    <property type="entry name" value="HEAT_REPEAT"/>
    <property type="match status" value="1"/>
</dbReference>